<protein>
    <submittedName>
        <fullName evidence="1">Uncharacterized protein</fullName>
    </submittedName>
</protein>
<gene>
    <name evidence="1" type="ORF">AMS68_001174</name>
</gene>
<evidence type="ECO:0000313" key="1">
    <source>
        <dbReference type="EMBL" id="QIW95656.1"/>
    </source>
</evidence>
<name>A0A6H0XLM5_9PEZI</name>
<dbReference type="Proteomes" id="UP000503462">
    <property type="component" value="Chromosome 1"/>
</dbReference>
<proteinExistence type="predicted"/>
<organism evidence="1 2">
    <name type="scientific">Peltaster fructicola</name>
    <dbReference type="NCBI Taxonomy" id="286661"/>
    <lineage>
        <taxon>Eukaryota</taxon>
        <taxon>Fungi</taxon>
        <taxon>Dikarya</taxon>
        <taxon>Ascomycota</taxon>
        <taxon>Pezizomycotina</taxon>
        <taxon>Dothideomycetes</taxon>
        <taxon>Dothideomycetes incertae sedis</taxon>
        <taxon>Peltaster</taxon>
    </lineage>
</organism>
<dbReference type="AlphaFoldDB" id="A0A6H0XLM5"/>
<evidence type="ECO:0000313" key="2">
    <source>
        <dbReference type="Proteomes" id="UP000503462"/>
    </source>
</evidence>
<accession>A0A6H0XLM5</accession>
<keyword evidence="2" id="KW-1185">Reference proteome</keyword>
<reference evidence="1 2" key="1">
    <citation type="journal article" date="2016" name="Sci. Rep.">
        <title>Peltaster fructicola genome reveals evolution from an invasive phytopathogen to an ectophytic parasite.</title>
        <authorList>
            <person name="Xu C."/>
            <person name="Chen H."/>
            <person name="Gleason M.L."/>
            <person name="Xu J.R."/>
            <person name="Liu H."/>
            <person name="Zhang R."/>
            <person name="Sun G."/>
        </authorList>
    </citation>
    <scope>NUCLEOTIDE SEQUENCE [LARGE SCALE GENOMIC DNA]</scope>
    <source>
        <strain evidence="1 2">LNHT1506</strain>
    </source>
</reference>
<sequence length="128" mass="13558">MDTSQIVKYVLAAEFALGGQARLTSALTPAINRFVIDKSDGFFQNLSFVPGRGARQKTHSLGAVMCTAAALLAIPQHKVSATFRRATVLLAGSLSTILLVGESGIGGDVWLPAINILLAGWLIYNQTD</sequence>
<dbReference type="OrthoDB" id="3628479at2759"/>
<dbReference type="EMBL" id="CP051139">
    <property type="protein sequence ID" value="QIW95656.1"/>
    <property type="molecule type" value="Genomic_DNA"/>
</dbReference>